<evidence type="ECO:0000256" key="5">
    <source>
        <dbReference type="ARBA" id="ARBA00022917"/>
    </source>
</evidence>
<protein>
    <recommendedName>
        <fullName evidence="7">Glutamate--tRNA ligase</fullName>
        <ecNumber evidence="7">6.1.1.17</ecNumber>
    </recommendedName>
    <alternativeName>
        <fullName evidence="7">Glutamyl-tRNA synthetase</fullName>
        <shortName evidence="7">GluRS</shortName>
    </alternativeName>
</protein>
<dbReference type="GO" id="GO:0000049">
    <property type="term" value="F:tRNA binding"/>
    <property type="evidence" value="ECO:0007669"/>
    <property type="project" value="InterPro"/>
</dbReference>
<keyword evidence="4 7" id="KW-0067">ATP-binding</keyword>
<comment type="function">
    <text evidence="7">Catalyzes the attachment of glutamate to tRNA(Glu) in a two-step reaction: glutamate is first activated by ATP to form Glu-AMP and then transferred to the acceptor end of tRNA(Glu).</text>
</comment>
<dbReference type="AlphaFoldDB" id="A0A1F4YGA9"/>
<dbReference type="Pfam" id="PF19269">
    <property type="entry name" value="Anticodon_2"/>
    <property type="match status" value="1"/>
</dbReference>
<keyword evidence="7" id="KW-0963">Cytoplasm</keyword>
<evidence type="ECO:0000256" key="4">
    <source>
        <dbReference type="ARBA" id="ARBA00022840"/>
    </source>
</evidence>
<evidence type="ECO:0000256" key="3">
    <source>
        <dbReference type="ARBA" id="ARBA00022741"/>
    </source>
</evidence>
<dbReference type="GO" id="GO:0005524">
    <property type="term" value="F:ATP binding"/>
    <property type="evidence" value="ECO:0007669"/>
    <property type="project" value="UniProtKB-UniRule"/>
</dbReference>
<gene>
    <name evidence="7" type="primary">gltX</name>
    <name evidence="10" type="ORF">A2876_00220</name>
</gene>
<feature type="domain" description="Glutamyl/glutaminyl-tRNA synthetase class Ib catalytic" evidence="8">
    <location>
        <begin position="2"/>
        <end position="94"/>
    </location>
</feature>
<feature type="domain" description="Glutamyl/glutaminyl-tRNA synthetase class Ib catalytic" evidence="8">
    <location>
        <begin position="99"/>
        <end position="268"/>
    </location>
</feature>
<dbReference type="SUPFAM" id="SSF48163">
    <property type="entry name" value="An anticodon-binding domain of class I aminoacyl-tRNA synthetases"/>
    <property type="match status" value="1"/>
</dbReference>
<dbReference type="PANTHER" id="PTHR43311">
    <property type="entry name" value="GLUTAMATE--TRNA LIGASE"/>
    <property type="match status" value="1"/>
</dbReference>
<comment type="caution">
    <text evidence="7">Lacks conserved residue(s) required for the propagation of feature annotation.</text>
</comment>
<proteinExistence type="inferred from homology"/>
<keyword evidence="6 7" id="KW-0030">Aminoacyl-tRNA synthetase</keyword>
<name>A0A1F4YGA9_9BACT</name>
<feature type="binding site" evidence="7">
    <location>
        <position position="202"/>
    </location>
    <ligand>
        <name>ATP</name>
        <dbReference type="ChEBI" id="CHEBI:30616"/>
    </ligand>
</feature>
<dbReference type="HAMAP" id="MF_00022">
    <property type="entry name" value="Glu_tRNA_synth_type1"/>
    <property type="match status" value="1"/>
</dbReference>
<dbReference type="GO" id="GO:0004818">
    <property type="term" value="F:glutamate-tRNA ligase activity"/>
    <property type="evidence" value="ECO:0007669"/>
    <property type="project" value="UniProtKB-UniRule"/>
</dbReference>
<dbReference type="SUPFAM" id="SSF52374">
    <property type="entry name" value="Nucleotidylyl transferase"/>
    <property type="match status" value="1"/>
</dbReference>
<evidence type="ECO:0000259" key="9">
    <source>
        <dbReference type="Pfam" id="PF19269"/>
    </source>
</evidence>
<dbReference type="InterPro" id="IPR004527">
    <property type="entry name" value="Glu-tRNA-ligase_bac/mito"/>
</dbReference>
<dbReference type="InterPro" id="IPR020058">
    <property type="entry name" value="Glu/Gln-tRNA-synth_Ib_cat-dom"/>
</dbReference>
<dbReference type="EMBL" id="MEXH01000002">
    <property type="protein sequence ID" value="OGC92962.1"/>
    <property type="molecule type" value="Genomic_DNA"/>
</dbReference>
<dbReference type="InterPro" id="IPR008925">
    <property type="entry name" value="aa_tRNA-synth_I_cd-bd_sf"/>
</dbReference>
<feature type="short sequence motif" description="'HIGH' region" evidence="7">
    <location>
        <begin position="8"/>
        <end position="18"/>
    </location>
</feature>
<comment type="subunit">
    <text evidence="7">Monomer.</text>
</comment>
<dbReference type="Gene3D" id="3.40.50.620">
    <property type="entry name" value="HUPs"/>
    <property type="match status" value="2"/>
</dbReference>
<keyword evidence="3 7" id="KW-0547">Nucleotide-binding</keyword>
<comment type="catalytic activity">
    <reaction evidence="7">
        <text>tRNA(Glu) + L-glutamate + ATP = L-glutamyl-tRNA(Glu) + AMP + diphosphate</text>
        <dbReference type="Rhea" id="RHEA:23540"/>
        <dbReference type="Rhea" id="RHEA-COMP:9663"/>
        <dbReference type="Rhea" id="RHEA-COMP:9680"/>
        <dbReference type="ChEBI" id="CHEBI:29985"/>
        <dbReference type="ChEBI" id="CHEBI:30616"/>
        <dbReference type="ChEBI" id="CHEBI:33019"/>
        <dbReference type="ChEBI" id="CHEBI:78442"/>
        <dbReference type="ChEBI" id="CHEBI:78520"/>
        <dbReference type="ChEBI" id="CHEBI:456215"/>
        <dbReference type="EC" id="6.1.1.17"/>
    </reaction>
</comment>
<dbReference type="InterPro" id="IPR014729">
    <property type="entry name" value="Rossmann-like_a/b/a_fold"/>
</dbReference>
<dbReference type="EC" id="6.1.1.17" evidence="7"/>
<dbReference type="PRINTS" id="PR00987">
    <property type="entry name" value="TRNASYNTHGLU"/>
</dbReference>
<dbReference type="InterPro" id="IPR049940">
    <property type="entry name" value="GluQ/Sye"/>
</dbReference>
<evidence type="ECO:0000313" key="10">
    <source>
        <dbReference type="EMBL" id="OGC92962.1"/>
    </source>
</evidence>
<dbReference type="Gene3D" id="1.10.10.350">
    <property type="match status" value="1"/>
</dbReference>
<dbReference type="Proteomes" id="UP000178176">
    <property type="component" value="Unassembled WGS sequence"/>
</dbReference>
<dbReference type="PANTHER" id="PTHR43311:SF2">
    <property type="entry name" value="GLUTAMATE--TRNA LIGASE, MITOCHONDRIAL-RELATED"/>
    <property type="match status" value="1"/>
</dbReference>
<evidence type="ECO:0000256" key="6">
    <source>
        <dbReference type="ARBA" id="ARBA00023146"/>
    </source>
</evidence>
<dbReference type="GO" id="GO:0005737">
    <property type="term" value="C:cytoplasm"/>
    <property type="evidence" value="ECO:0007669"/>
    <property type="project" value="UniProtKB-SubCell"/>
</dbReference>
<sequence>MIRTRFAPSPTGSMHIGSLRTAAYAYALAKHSGGQFLLRIEDTDQKREVKGSTEKIYSVLQKFQLIWDEEPVIQSHRLEIYQTAAKRLIQSGHAVSENGAVRLKIPPGETISFHDFILDHDVSWKSQDVPPAILLKSDGFPTYHLAMPVDDHDMGITHIIRSVEWLPSTPIHVLVFKNLGFDLPAIGHPSAILDPGGGKLSKRKGNVSVEQFLDDGYLPEALLNFVVLQGWAPKDNRELFTLAEFVKYFDPSGFQKSNPVMNFDKLNWFNGHYIRQKTDTELTQLVKAFVKSDISDTQITQIVSLIKDRLVKLSDFEKLASPFISPSVDIDSQLFTSSAKRSLASIASVLETTTSSKPDELNAEFKKEIERLNIKTGDYFMDMRVAIMGSKFTPPITESTLIIGIPESLQRVKNALGQLG</sequence>
<comment type="caution">
    <text evidence="10">The sequence shown here is derived from an EMBL/GenBank/DDBJ whole genome shotgun (WGS) entry which is preliminary data.</text>
</comment>
<evidence type="ECO:0000256" key="7">
    <source>
        <dbReference type="HAMAP-Rule" id="MF_00022"/>
    </source>
</evidence>
<feature type="short sequence motif" description="'KMSKS' region" evidence="7">
    <location>
        <begin position="199"/>
        <end position="203"/>
    </location>
</feature>
<keyword evidence="5 7" id="KW-0648">Protein biosynthesis</keyword>
<comment type="subcellular location">
    <subcellularLocation>
        <location evidence="7">Cytoplasm</location>
    </subcellularLocation>
</comment>
<evidence type="ECO:0000313" key="11">
    <source>
        <dbReference type="Proteomes" id="UP000178176"/>
    </source>
</evidence>
<dbReference type="GO" id="GO:0006424">
    <property type="term" value="P:glutamyl-tRNA aminoacylation"/>
    <property type="evidence" value="ECO:0007669"/>
    <property type="project" value="UniProtKB-UniRule"/>
</dbReference>
<accession>A0A1F4YGA9</accession>
<evidence type="ECO:0000259" key="8">
    <source>
        <dbReference type="Pfam" id="PF00749"/>
    </source>
</evidence>
<dbReference type="InterPro" id="IPR033910">
    <property type="entry name" value="GluRS_core"/>
</dbReference>
<evidence type="ECO:0000256" key="1">
    <source>
        <dbReference type="ARBA" id="ARBA00007894"/>
    </source>
</evidence>
<comment type="similarity">
    <text evidence="1 7">Belongs to the class-I aminoacyl-tRNA synthetase family. Glutamate--tRNA ligase type 1 subfamily.</text>
</comment>
<dbReference type="CDD" id="cd00808">
    <property type="entry name" value="GluRS_core"/>
    <property type="match status" value="1"/>
</dbReference>
<evidence type="ECO:0000256" key="2">
    <source>
        <dbReference type="ARBA" id="ARBA00022598"/>
    </source>
</evidence>
<dbReference type="Pfam" id="PF00749">
    <property type="entry name" value="tRNA-synt_1c"/>
    <property type="match status" value="2"/>
</dbReference>
<dbReference type="GO" id="GO:0008270">
    <property type="term" value="F:zinc ion binding"/>
    <property type="evidence" value="ECO:0007669"/>
    <property type="project" value="InterPro"/>
</dbReference>
<dbReference type="InterPro" id="IPR020751">
    <property type="entry name" value="aa-tRNA-synth_I_codon-bd_sub2"/>
</dbReference>
<keyword evidence="2 7" id="KW-0436">Ligase</keyword>
<feature type="domain" description="Aminoacyl-tRNA synthetase class I anticodon-binding" evidence="9">
    <location>
        <begin position="281"/>
        <end position="416"/>
    </location>
</feature>
<organism evidence="10 11">
    <name type="scientific">Candidatus Amesbacteria bacterium RIFCSPHIGHO2_01_FULL_48_32b</name>
    <dbReference type="NCBI Taxonomy" id="1797253"/>
    <lineage>
        <taxon>Bacteria</taxon>
        <taxon>Candidatus Amesiibacteriota</taxon>
    </lineage>
</organism>
<reference evidence="10 11" key="1">
    <citation type="journal article" date="2016" name="Nat. Commun.">
        <title>Thousands of microbial genomes shed light on interconnected biogeochemical processes in an aquifer system.</title>
        <authorList>
            <person name="Anantharaman K."/>
            <person name="Brown C.T."/>
            <person name="Hug L.A."/>
            <person name="Sharon I."/>
            <person name="Castelle C.J."/>
            <person name="Probst A.J."/>
            <person name="Thomas B.C."/>
            <person name="Singh A."/>
            <person name="Wilkins M.J."/>
            <person name="Karaoz U."/>
            <person name="Brodie E.L."/>
            <person name="Williams K.H."/>
            <person name="Hubbard S.S."/>
            <person name="Banfield J.F."/>
        </authorList>
    </citation>
    <scope>NUCLEOTIDE SEQUENCE [LARGE SCALE GENOMIC DNA]</scope>
</reference>
<dbReference type="InterPro" id="IPR000924">
    <property type="entry name" value="Glu/Gln-tRNA-synth"/>
</dbReference>
<dbReference type="InterPro" id="IPR045462">
    <property type="entry name" value="aa-tRNA-synth_I_cd-bd"/>
</dbReference>